<accession>A0ABD1IJK9</accession>
<evidence type="ECO:0000313" key="1">
    <source>
        <dbReference type="EMBL" id="KAL1568896.1"/>
    </source>
</evidence>
<gene>
    <name evidence="1" type="ORF">AAHA92_00444</name>
</gene>
<reference evidence="1 2" key="1">
    <citation type="submission" date="2024-06" db="EMBL/GenBank/DDBJ databases">
        <title>A chromosome level genome sequence of Diviner's sage (Salvia divinorum).</title>
        <authorList>
            <person name="Ford S.A."/>
            <person name="Ro D.-K."/>
            <person name="Ness R.W."/>
            <person name="Phillips M.A."/>
        </authorList>
    </citation>
    <scope>NUCLEOTIDE SEQUENCE [LARGE SCALE GENOMIC DNA]</scope>
    <source>
        <strain evidence="1">SAF-2024a</strain>
        <tissue evidence="1">Leaf</tissue>
    </source>
</reference>
<name>A0ABD1IJK9_SALDI</name>
<sequence length="215" mass="23980">MNIPLQPTFFYEGSWTLQIDTQLAVSLVRLKTKTLRIKKNPFAGAYYYHHEPQFHKLAVLFDMDDVKVEGERRTINISDSPPKVESKGLACDKADDESEEVNSPACFPTSKVRRKLFIDDDNSLDRESPNAKPKYFLELGEDGEFHSKMETLPAGTKARGSTSDTPKAMFMASIASSCGSSSPVAWLCALDYKIFGKLESVASISMAISFFCLEL</sequence>
<dbReference type="EMBL" id="JBEAFC010000001">
    <property type="protein sequence ID" value="KAL1568896.1"/>
    <property type="molecule type" value="Genomic_DNA"/>
</dbReference>
<dbReference type="AlphaFoldDB" id="A0ABD1IJK9"/>
<proteinExistence type="predicted"/>
<dbReference type="Proteomes" id="UP001567538">
    <property type="component" value="Unassembled WGS sequence"/>
</dbReference>
<organism evidence="1 2">
    <name type="scientific">Salvia divinorum</name>
    <name type="common">Maria pastora</name>
    <name type="synonym">Diviner's sage</name>
    <dbReference type="NCBI Taxonomy" id="28513"/>
    <lineage>
        <taxon>Eukaryota</taxon>
        <taxon>Viridiplantae</taxon>
        <taxon>Streptophyta</taxon>
        <taxon>Embryophyta</taxon>
        <taxon>Tracheophyta</taxon>
        <taxon>Spermatophyta</taxon>
        <taxon>Magnoliopsida</taxon>
        <taxon>eudicotyledons</taxon>
        <taxon>Gunneridae</taxon>
        <taxon>Pentapetalae</taxon>
        <taxon>asterids</taxon>
        <taxon>lamiids</taxon>
        <taxon>Lamiales</taxon>
        <taxon>Lamiaceae</taxon>
        <taxon>Nepetoideae</taxon>
        <taxon>Mentheae</taxon>
        <taxon>Salviinae</taxon>
        <taxon>Salvia</taxon>
        <taxon>Salvia subgen. Calosphace</taxon>
    </lineage>
</organism>
<keyword evidence="2" id="KW-1185">Reference proteome</keyword>
<comment type="caution">
    <text evidence="1">The sequence shown here is derived from an EMBL/GenBank/DDBJ whole genome shotgun (WGS) entry which is preliminary data.</text>
</comment>
<protein>
    <submittedName>
        <fullName evidence="1">Uncharacterized protein</fullName>
    </submittedName>
</protein>
<evidence type="ECO:0000313" key="2">
    <source>
        <dbReference type="Proteomes" id="UP001567538"/>
    </source>
</evidence>